<dbReference type="OrthoDB" id="7280922at2759"/>
<keyword evidence="3" id="KW-1185">Reference proteome</keyword>
<comment type="caution">
    <text evidence="2">The sequence shown here is derived from an EMBL/GenBank/DDBJ whole genome shotgun (WGS) entry which is preliminary data.</text>
</comment>
<dbReference type="AlphaFoldDB" id="A0A4C1XZ19"/>
<gene>
    <name evidence="2" type="ORF">EVAR_52631_1</name>
</gene>
<proteinExistence type="predicted"/>
<organism evidence="2 3">
    <name type="scientific">Eumeta variegata</name>
    <name type="common">Bagworm moth</name>
    <name type="synonym">Eumeta japonica</name>
    <dbReference type="NCBI Taxonomy" id="151549"/>
    <lineage>
        <taxon>Eukaryota</taxon>
        <taxon>Metazoa</taxon>
        <taxon>Ecdysozoa</taxon>
        <taxon>Arthropoda</taxon>
        <taxon>Hexapoda</taxon>
        <taxon>Insecta</taxon>
        <taxon>Pterygota</taxon>
        <taxon>Neoptera</taxon>
        <taxon>Endopterygota</taxon>
        <taxon>Lepidoptera</taxon>
        <taxon>Glossata</taxon>
        <taxon>Ditrysia</taxon>
        <taxon>Tineoidea</taxon>
        <taxon>Psychidae</taxon>
        <taxon>Oiketicinae</taxon>
        <taxon>Eumeta</taxon>
    </lineage>
</organism>
<sequence length="105" mass="11650">MILGKPVIQQRILPSPAVSIDLPAARPTYDPMGSDENTNIILRPWKIFGPFVDTVQIRNTGDIPQWDVPVAARAVIHGAPSKSFDTSSRLECSRRSGHRPRTLSY</sequence>
<dbReference type="EMBL" id="BGZK01001012">
    <property type="protein sequence ID" value="GBP68470.1"/>
    <property type="molecule type" value="Genomic_DNA"/>
</dbReference>
<dbReference type="Proteomes" id="UP000299102">
    <property type="component" value="Unassembled WGS sequence"/>
</dbReference>
<reference evidence="2 3" key="1">
    <citation type="journal article" date="2019" name="Commun. Biol.">
        <title>The bagworm genome reveals a unique fibroin gene that provides high tensile strength.</title>
        <authorList>
            <person name="Kono N."/>
            <person name="Nakamura H."/>
            <person name="Ohtoshi R."/>
            <person name="Tomita M."/>
            <person name="Numata K."/>
            <person name="Arakawa K."/>
        </authorList>
    </citation>
    <scope>NUCLEOTIDE SEQUENCE [LARGE SCALE GENOMIC DNA]</scope>
</reference>
<protein>
    <submittedName>
        <fullName evidence="2">Uncharacterized protein</fullName>
    </submittedName>
</protein>
<evidence type="ECO:0000313" key="3">
    <source>
        <dbReference type="Proteomes" id="UP000299102"/>
    </source>
</evidence>
<name>A0A4C1XZ19_EUMVA</name>
<feature type="region of interest" description="Disordered" evidence="1">
    <location>
        <begin position="81"/>
        <end position="105"/>
    </location>
</feature>
<evidence type="ECO:0000256" key="1">
    <source>
        <dbReference type="SAM" id="MobiDB-lite"/>
    </source>
</evidence>
<feature type="compositionally biased region" description="Basic residues" evidence="1">
    <location>
        <begin position="95"/>
        <end position="105"/>
    </location>
</feature>
<accession>A0A4C1XZ19</accession>
<evidence type="ECO:0000313" key="2">
    <source>
        <dbReference type="EMBL" id="GBP68470.1"/>
    </source>
</evidence>